<dbReference type="Proteomes" id="UP000016487">
    <property type="component" value="Unassembled WGS sequence"/>
</dbReference>
<comment type="similarity">
    <text evidence="2 7">Belongs to the phosphohexose mutase family.</text>
</comment>
<feature type="domain" description="Alpha-D-phosphohexomutase alpha/beta/alpha" evidence="9">
    <location>
        <begin position="14"/>
        <end position="136"/>
    </location>
</feature>
<evidence type="ECO:0000256" key="6">
    <source>
        <dbReference type="ARBA" id="ARBA00023235"/>
    </source>
</evidence>
<dbReference type="GO" id="GO:0008966">
    <property type="term" value="F:phosphoglucosamine mutase activity"/>
    <property type="evidence" value="ECO:0007669"/>
    <property type="project" value="TreeGrafter"/>
</dbReference>
<dbReference type="Pfam" id="PF00408">
    <property type="entry name" value="PGM_PMM_IV"/>
    <property type="match status" value="1"/>
</dbReference>
<dbReference type="SUPFAM" id="SSF53738">
    <property type="entry name" value="Phosphoglucomutase, first 3 domains"/>
    <property type="match status" value="2"/>
</dbReference>
<dbReference type="GO" id="GO:0005975">
    <property type="term" value="P:carbohydrate metabolic process"/>
    <property type="evidence" value="ECO:0007669"/>
    <property type="project" value="InterPro"/>
</dbReference>
<protein>
    <submittedName>
        <fullName evidence="11">Phosphomannomutase</fullName>
    </submittedName>
</protein>
<dbReference type="Gene3D" id="3.30.310.50">
    <property type="entry name" value="Alpha-D-phosphohexomutase, C-terminal domain"/>
    <property type="match status" value="1"/>
</dbReference>
<proteinExistence type="inferred from homology"/>
<organism evidence="11 12">
    <name type="scientific">Pseudoalteromonas citrea</name>
    <dbReference type="NCBI Taxonomy" id="43655"/>
    <lineage>
        <taxon>Bacteria</taxon>
        <taxon>Pseudomonadati</taxon>
        <taxon>Pseudomonadota</taxon>
        <taxon>Gammaproteobacteria</taxon>
        <taxon>Alteromonadales</taxon>
        <taxon>Pseudoalteromonadaceae</taxon>
        <taxon>Pseudoalteromonas</taxon>
    </lineage>
</organism>
<comment type="cofactor">
    <cofactor evidence="1">
        <name>Mg(2+)</name>
        <dbReference type="ChEBI" id="CHEBI:18420"/>
    </cofactor>
</comment>
<dbReference type="InterPro" id="IPR016066">
    <property type="entry name" value="A-D-PHexomutase_CS"/>
</dbReference>
<dbReference type="SUPFAM" id="SSF55957">
    <property type="entry name" value="Phosphoglucomutase, C-terminal domain"/>
    <property type="match status" value="1"/>
</dbReference>
<evidence type="ECO:0000313" key="12">
    <source>
        <dbReference type="Proteomes" id="UP000016487"/>
    </source>
</evidence>
<dbReference type="InterPro" id="IPR016055">
    <property type="entry name" value="A-D-PHexomutase_a/b/a-I/II/III"/>
</dbReference>
<evidence type="ECO:0000259" key="9">
    <source>
        <dbReference type="Pfam" id="PF02878"/>
    </source>
</evidence>
<evidence type="ECO:0000259" key="8">
    <source>
        <dbReference type="Pfam" id="PF00408"/>
    </source>
</evidence>
<sequence>MLVSSEVIKQSGVAFGTSGARGLVESLSENVCAAFTVNFINAMRTSFDFNEVAIAIDNRPSSRMMAQACSQALLQLNIKVMYFGVIPTPALAYSAMLDGIPAIMVTGSHIPFDRNGLKFYRPDGEISKQDEANILNANVEFEPLEMLCDLDVSQVAETRYIKRYTSLFNSKILSGKRIGIYEHSSAGRDLYSKIFTELGAEVIALGRSDEFVPIDTEAVSAEDKKRALEWVYEYQLDVLFSTDGDGDRPLVSDEQGEWLRGDILGLLCAKALNISTLAVPINCNSAIDLSGAFAHVTRTKIGSPYVIEAFNNPHTGDARTDLASCIKGSVNLAGFEANGGFLLGSSVQYNGELLSALPTRDALLPALVVLVETILQKSALSSLVKGLPSCYTASDRLQNVLPMISKKLLIEAESNPVAFLDMLGVEVRQGIVVKTNTLDGLRMHFNNGECLHIRPSGNAPELRCYVESNSKQLAQNLLLTAMAGLEKRLLN</sequence>
<dbReference type="CDD" id="cd03088">
    <property type="entry name" value="ManB"/>
    <property type="match status" value="1"/>
</dbReference>
<accession>A0AAD4AMP0</accession>
<dbReference type="InterPro" id="IPR036900">
    <property type="entry name" value="A-D-PHexomutase_C_sf"/>
</dbReference>
<evidence type="ECO:0000256" key="1">
    <source>
        <dbReference type="ARBA" id="ARBA00001946"/>
    </source>
</evidence>
<evidence type="ECO:0000256" key="3">
    <source>
        <dbReference type="ARBA" id="ARBA00022553"/>
    </source>
</evidence>
<dbReference type="Pfam" id="PF02878">
    <property type="entry name" value="PGM_PMM_I"/>
    <property type="match status" value="1"/>
</dbReference>
<dbReference type="AlphaFoldDB" id="A0AAD4AMP0"/>
<dbReference type="GO" id="GO:0000287">
    <property type="term" value="F:magnesium ion binding"/>
    <property type="evidence" value="ECO:0007669"/>
    <property type="project" value="InterPro"/>
</dbReference>
<evidence type="ECO:0000259" key="10">
    <source>
        <dbReference type="Pfam" id="PF02879"/>
    </source>
</evidence>
<evidence type="ECO:0000256" key="5">
    <source>
        <dbReference type="ARBA" id="ARBA00022842"/>
    </source>
</evidence>
<keyword evidence="4 7" id="KW-0479">Metal-binding</keyword>
<evidence type="ECO:0000313" key="11">
    <source>
        <dbReference type="EMBL" id="KAF7775459.1"/>
    </source>
</evidence>
<keyword evidence="6" id="KW-0413">Isomerase</keyword>
<dbReference type="InterPro" id="IPR005845">
    <property type="entry name" value="A-D-PHexomutase_a/b/a-II"/>
</dbReference>
<feature type="domain" description="Alpha-D-phosphohexomutase C-terminal" evidence="8">
    <location>
        <begin position="434"/>
        <end position="477"/>
    </location>
</feature>
<name>A0AAD4AMP0_9GAMM</name>
<evidence type="ECO:0000256" key="7">
    <source>
        <dbReference type="RuleBase" id="RU004326"/>
    </source>
</evidence>
<keyword evidence="3" id="KW-0597">Phosphoprotein</keyword>
<dbReference type="InterPro" id="IPR050060">
    <property type="entry name" value="Phosphoglucosamine_mutase"/>
</dbReference>
<dbReference type="RefSeq" id="WP_010361458.1">
    <property type="nucleotide sequence ID" value="NZ_AHBZ03000012.1"/>
</dbReference>
<dbReference type="GO" id="GO:0009252">
    <property type="term" value="P:peptidoglycan biosynthetic process"/>
    <property type="evidence" value="ECO:0007669"/>
    <property type="project" value="TreeGrafter"/>
</dbReference>
<dbReference type="InterPro" id="IPR005843">
    <property type="entry name" value="A-D-PHexomutase_C"/>
</dbReference>
<dbReference type="Pfam" id="PF02879">
    <property type="entry name" value="PGM_PMM_II"/>
    <property type="match status" value="1"/>
</dbReference>
<reference evidence="11" key="2">
    <citation type="submission" date="2015-03" db="EMBL/GenBank/DDBJ databases">
        <title>Genome sequence of Pseudoalteromonas citrea.</title>
        <authorList>
            <person name="Xie B.-B."/>
            <person name="Rong J.-C."/>
            <person name="Qin Q.-L."/>
            <person name="Zhang Y.-Z."/>
        </authorList>
    </citation>
    <scope>NUCLEOTIDE SEQUENCE</scope>
    <source>
        <strain evidence="11">DSM 8771</strain>
    </source>
</reference>
<dbReference type="GO" id="GO:0005829">
    <property type="term" value="C:cytosol"/>
    <property type="evidence" value="ECO:0007669"/>
    <property type="project" value="TreeGrafter"/>
</dbReference>
<evidence type="ECO:0000256" key="4">
    <source>
        <dbReference type="ARBA" id="ARBA00022723"/>
    </source>
</evidence>
<dbReference type="PANTHER" id="PTHR42946:SF1">
    <property type="entry name" value="PHOSPHOGLUCOMUTASE (ALPHA-D-GLUCOSE-1,6-BISPHOSPHATE-DEPENDENT)"/>
    <property type="match status" value="1"/>
</dbReference>
<gene>
    <name evidence="11" type="primary">manB</name>
    <name evidence="11" type="ORF">PCIT_a1655</name>
</gene>
<dbReference type="GO" id="GO:0006048">
    <property type="term" value="P:UDP-N-acetylglucosamine biosynthetic process"/>
    <property type="evidence" value="ECO:0007669"/>
    <property type="project" value="TreeGrafter"/>
</dbReference>
<keyword evidence="5 7" id="KW-0460">Magnesium</keyword>
<dbReference type="InterPro" id="IPR005844">
    <property type="entry name" value="A-D-PHexomutase_a/b/a-I"/>
</dbReference>
<evidence type="ECO:0000256" key="2">
    <source>
        <dbReference type="ARBA" id="ARBA00010231"/>
    </source>
</evidence>
<dbReference type="PROSITE" id="PS00710">
    <property type="entry name" value="PGM_PMM"/>
    <property type="match status" value="1"/>
</dbReference>
<dbReference type="PANTHER" id="PTHR42946">
    <property type="entry name" value="PHOSPHOHEXOSE MUTASE"/>
    <property type="match status" value="1"/>
</dbReference>
<reference evidence="11" key="1">
    <citation type="journal article" date="2012" name="J. Bacteriol.">
        <title>Genome sequences of type strains of seven species of the marine bacterium Pseudoalteromonas.</title>
        <authorList>
            <person name="Xie B.B."/>
            <person name="Shu Y.L."/>
            <person name="Qin Q.L."/>
            <person name="Rong J.C."/>
            <person name="Zhang X.Y."/>
            <person name="Chen X.L."/>
            <person name="Shi M."/>
            <person name="He H.L."/>
            <person name="Zhou B.C."/>
            <person name="Zhang Y.Z."/>
        </authorList>
    </citation>
    <scope>NUCLEOTIDE SEQUENCE</scope>
    <source>
        <strain evidence="11">DSM 8771</strain>
    </source>
</reference>
<feature type="domain" description="Alpha-D-phosphohexomutase alpha/beta/alpha" evidence="10">
    <location>
        <begin position="159"/>
        <end position="256"/>
    </location>
</feature>
<dbReference type="GO" id="GO:0004615">
    <property type="term" value="F:phosphomannomutase activity"/>
    <property type="evidence" value="ECO:0007669"/>
    <property type="project" value="TreeGrafter"/>
</dbReference>
<dbReference type="EMBL" id="AHBZ03000012">
    <property type="protein sequence ID" value="KAF7775459.1"/>
    <property type="molecule type" value="Genomic_DNA"/>
</dbReference>
<dbReference type="Gene3D" id="3.40.120.10">
    <property type="entry name" value="Alpha-D-Glucose-1,6-Bisphosphate, subunit A, domain 3"/>
    <property type="match status" value="3"/>
</dbReference>
<comment type="caution">
    <text evidence="11">The sequence shown here is derived from an EMBL/GenBank/DDBJ whole genome shotgun (WGS) entry which is preliminary data.</text>
</comment>